<dbReference type="EMBL" id="NRRL01000314">
    <property type="protein sequence ID" value="MBK1671688.1"/>
    <property type="molecule type" value="Genomic_DNA"/>
</dbReference>
<name>A0ABS1DQC5_9PROT</name>
<evidence type="ECO:0000256" key="2">
    <source>
        <dbReference type="ARBA" id="ARBA00012438"/>
    </source>
</evidence>
<dbReference type="PANTHER" id="PTHR43047">
    <property type="entry name" value="TWO-COMPONENT HISTIDINE PROTEIN KINASE"/>
    <property type="match status" value="1"/>
</dbReference>
<dbReference type="PROSITE" id="PS50109">
    <property type="entry name" value="HIS_KIN"/>
    <property type="match status" value="1"/>
</dbReference>
<feature type="non-terminal residue" evidence="6">
    <location>
        <position position="1"/>
    </location>
</feature>
<dbReference type="CDD" id="cd16922">
    <property type="entry name" value="HATPase_EvgS-ArcB-TorS-like"/>
    <property type="match status" value="1"/>
</dbReference>
<dbReference type="InterPro" id="IPR004358">
    <property type="entry name" value="Sig_transdc_His_kin-like_C"/>
</dbReference>
<comment type="catalytic activity">
    <reaction evidence="1">
        <text>ATP + protein L-histidine = ADP + protein N-phospho-L-histidine.</text>
        <dbReference type="EC" id="2.7.13.3"/>
    </reaction>
</comment>
<evidence type="ECO:0000256" key="3">
    <source>
        <dbReference type="ARBA" id="ARBA00022679"/>
    </source>
</evidence>
<protein>
    <recommendedName>
        <fullName evidence="2">histidine kinase</fullName>
        <ecNumber evidence="2">2.7.13.3</ecNumber>
    </recommendedName>
</protein>
<feature type="non-terminal residue" evidence="6">
    <location>
        <position position="188"/>
    </location>
</feature>
<keyword evidence="4 6" id="KW-0418">Kinase</keyword>
<keyword evidence="3" id="KW-0808">Transferase</keyword>
<dbReference type="SMART" id="SM00387">
    <property type="entry name" value="HATPase_c"/>
    <property type="match status" value="1"/>
</dbReference>
<dbReference type="InterPro" id="IPR003594">
    <property type="entry name" value="HATPase_dom"/>
</dbReference>
<evidence type="ECO:0000256" key="4">
    <source>
        <dbReference type="ARBA" id="ARBA00022777"/>
    </source>
</evidence>
<dbReference type="Gene3D" id="3.30.565.10">
    <property type="entry name" value="Histidine kinase-like ATPase, C-terminal domain"/>
    <property type="match status" value="1"/>
</dbReference>
<dbReference type="GO" id="GO:0016301">
    <property type="term" value="F:kinase activity"/>
    <property type="evidence" value="ECO:0007669"/>
    <property type="project" value="UniProtKB-KW"/>
</dbReference>
<evidence type="ECO:0000313" key="7">
    <source>
        <dbReference type="Proteomes" id="UP001296873"/>
    </source>
</evidence>
<dbReference type="InterPro" id="IPR005467">
    <property type="entry name" value="His_kinase_dom"/>
</dbReference>
<dbReference type="PRINTS" id="PR00344">
    <property type="entry name" value="BCTRLSENSOR"/>
</dbReference>
<comment type="caution">
    <text evidence="6">The sequence shown here is derived from an EMBL/GenBank/DDBJ whole genome shotgun (WGS) entry which is preliminary data.</text>
</comment>
<dbReference type="Pfam" id="PF02518">
    <property type="entry name" value="HATPase_c"/>
    <property type="match status" value="1"/>
</dbReference>
<organism evidence="6 7">
    <name type="scientific">Rhodovibrio sodomensis</name>
    <dbReference type="NCBI Taxonomy" id="1088"/>
    <lineage>
        <taxon>Bacteria</taxon>
        <taxon>Pseudomonadati</taxon>
        <taxon>Pseudomonadota</taxon>
        <taxon>Alphaproteobacteria</taxon>
        <taxon>Rhodospirillales</taxon>
        <taxon>Rhodovibrionaceae</taxon>
        <taxon>Rhodovibrio</taxon>
    </lineage>
</organism>
<dbReference type="SUPFAM" id="SSF55874">
    <property type="entry name" value="ATPase domain of HSP90 chaperone/DNA topoisomerase II/histidine kinase"/>
    <property type="match status" value="1"/>
</dbReference>
<dbReference type="InterPro" id="IPR036890">
    <property type="entry name" value="HATPase_C_sf"/>
</dbReference>
<sequence>LSKIDARQLRLEETPFDLRATVKDVCGLMEPLALGKGLELILRVAPGLPARHIGDPLRVRQILLNLLGNAVKFTEQGEVELSVTPRPAEAALDRPHLLFEVRDTGIGIPADKLTTIFESFRQADESTTRRFGGSGLGTTIARDLAQLMGGAIGVDSVEGRGSRFWVRLPLAPAEAPPPSIDGRLSGLR</sequence>
<accession>A0ABS1DQC5</accession>
<dbReference type="Proteomes" id="UP001296873">
    <property type="component" value="Unassembled WGS sequence"/>
</dbReference>
<gene>
    <name evidence="6" type="ORF">CKO28_27260</name>
</gene>
<dbReference type="RefSeq" id="WP_242480879.1">
    <property type="nucleotide sequence ID" value="NZ_NRRL01000314.1"/>
</dbReference>
<dbReference type="PANTHER" id="PTHR43047:SF64">
    <property type="entry name" value="HISTIDINE KINASE CONTAINING CHEY-HOMOLOGOUS RECEIVER DOMAIN AND PAS DOMAIN-RELATED"/>
    <property type="match status" value="1"/>
</dbReference>
<proteinExistence type="predicted"/>
<dbReference type="EC" id="2.7.13.3" evidence="2"/>
<evidence type="ECO:0000256" key="1">
    <source>
        <dbReference type="ARBA" id="ARBA00000085"/>
    </source>
</evidence>
<evidence type="ECO:0000313" key="6">
    <source>
        <dbReference type="EMBL" id="MBK1671688.1"/>
    </source>
</evidence>
<reference evidence="6 7" key="1">
    <citation type="journal article" date="2020" name="Microorganisms">
        <title>Osmotic Adaptation and Compatible Solute Biosynthesis of Phototrophic Bacteria as Revealed from Genome Analyses.</title>
        <authorList>
            <person name="Imhoff J.F."/>
            <person name="Rahn T."/>
            <person name="Kunzel S."/>
            <person name="Keller A."/>
            <person name="Neulinger S.C."/>
        </authorList>
    </citation>
    <scope>NUCLEOTIDE SEQUENCE [LARGE SCALE GENOMIC DNA]</scope>
    <source>
        <strain evidence="6 7">DSM 9895</strain>
    </source>
</reference>
<feature type="domain" description="Histidine kinase" evidence="5">
    <location>
        <begin position="1"/>
        <end position="172"/>
    </location>
</feature>
<keyword evidence="7" id="KW-1185">Reference proteome</keyword>
<evidence type="ECO:0000259" key="5">
    <source>
        <dbReference type="PROSITE" id="PS50109"/>
    </source>
</evidence>